<evidence type="ECO:0000313" key="2">
    <source>
        <dbReference type="EMBL" id="KRX91082.1"/>
    </source>
</evidence>
<name>A0A0V0XSR1_TRIPS</name>
<reference evidence="2 3" key="1">
    <citation type="submission" date="2015-01" db="EMBL/GenBank/DDBJ databases">
        <title>Evolution of Trichinella species and genotypes.</title>
        <authorList>
            <person name="Korhonen P.K."/>
            <person name="Edoardo P."/>
            <person name="Giuseppe L.R."/>
            <person name="Gasser R.B."/>
        </authorList>
    </citation>
    <scope>NUCLEOTIDE SEQUENCE [LARGE SCALE GENOMIC DNA]</scope>
    <source>
        <strain evidence="2">ISS141</strain>
    </source>
</reference>
<dbReference type="Proteomes" id="UP000054815">
    <property type="component" value="Unassembled WGS sequence"/>
</dbReference>
<evidence type="ECO:0000256" key="1">
    <source>
        <dbReference type="SAM" id="Phobius"/>
    </source>
</evidence>
<feature type="non-terminal residue" evidence="2">
    <location>
        <position position="1"/>
    </location>
</feature>
<protein>
    <submittedName>
        <fullName evidence="2">Uncharacterized protein</fullName>
    </submittedName>
</protein>
<keyword evidence="1" id="KW-1133">Transmembrane helix</keyword>
<keyword evidence="1" id="KW-0812">Transmembrane</keyword>
<dbReference type="EMBL" id="JYDU01000147">
    <property type="protein sequence ID" value="KRX91082.1"/>
    <property type="molecule type" value="Genomic_DNA"/>
</dbReference>
<dbReference type="AlphaFoldDB" id="A0A0V0XSR1"/>
<evidence type="ECO:0000313" key="3">
    <source>
        <dbReference type="Proteomes" id="UP000054815"/>
    </source>
</evidence>
<sequence>LKNSKFSKKCLRHSLRGTPRANKNLHIPSGYALGILLHNICPQAIKKFAYNIPSPFNYTFVCLYALVLHFGAYILTLHLPDT</sequence>
<gene>
    <name evidence="2" type="ORF">T4E_3804</name>
</gene>
<accession>A0A0V0XSR1</accession>
<organism evidence="2 3">
    <name type="scientific">Trichinella pseudospiralis</name>
    <name type="common">Parasitic roundworm</name>
    <dbReference type="NCBI Taxonomy" id="6337"/>
    <lineage>
        <taxon>Eukaryota</taxon>
        <taxon>Metazoa</taxon>
        <taxon>Ecdysozoa</taxon>
        <taxon>Nematoda</taxon>
        <taxon>Enoplea</taxon>
        <taxon>Dorylaimia</taxon>
        <taxon>Trichinellida</taxon>
        <taxon>Trichinellidae</taxon>
        <taxon>Trichinella</taxon>
    </lineage>
</organism>
<feature type="transmembrane region" description="Helical" evidence="1">
    <location>
        <begin position="56"/>
        <end position="76"/>
    </location>
</feature>
<comment type="caution">
    <text evidence="2">The sequence shown here is derived from an EMBL/GenBank/DDBJ whole genome shotgun (WGS) entry which is preliminary data.</text>
</comment>
<keyword evidence="1" id="KW-0472">Membrane</keyword>
<proteinExistence type="predicted"/>